<proteinExistence type="predicted"/>
<dbReference type="AlphaFoldDB" id="A0AAV9JFI8"/>
<dbReference type="CDD" id="cd00531">
    <property type="entry name" value="NTF2_like"/>
    <property type="match status" value="1"/>
</dbReference>
<gene>
    <name evidence="2" type="ORF">LTR36_004571</name>
</gene>
<evidence type="ECO:0000259" key="1">
    <source>
        <dbReference type="Pfam" id="PF13577"/>
    </source>
</evidence>
<dbReference type="InterPro" id="IPR037401">
    <property type="entry name" value="SnoaL-like"/>
</dbReference>
<dbReference type="InterPro" id="IPR032710">
    <property type="entry name" value="NTF2-like_dom_sf"/>
</dbReference>
<dbReference type="SUPFAM" id="SSF54427">
    <property type="entry name" value="NTF2-like"/>
    <property type="match status" value="1"/>
</dbReference>
<reference evidence="2 3" key="1">
    <citation type="submission" date="2021-11" db="EMBL/GenBank/DDBJ databases">
        <title>Black yeast isolated from Biological Soil Crust.</title>
        <authorList>
            <person name="Kurbessoian T."/>
        </authorList>
    </citation>
    <scope>NUCLEOTIDE SEQUENCE [LARGE SCALE GENOMIC DNA]</scope>
    <source>
        <strain evidence="2 3">CCFEE 5522</strain>
    </source>
</reference>
<organism evidence="2 3">
    <name type="scientific">Oleoguttula mirabilis</name>
    <dbReference type="NCBI Taxonomy" id="1507867"/>
    <lineage>
        <taxon>Eukaryota</taxon>
        <taxon>Fungi</taxon>
        <taxon>Dikarya</taxon>
        <taxon>Ascomycota</taxon>
        <taxon>Pezizomycotina</taxon>
        <taxon>Dothideomycetes</taxon>
        <taxon>Dothideomycetidae</taxon>
        <taxon>Mycosphaerellales</taxon>
        <taxon>Teratosphaeriaceae</taxon>
        <taxon>Oleoguttula</taxon>
    </lineage>
</organism>
<dbReference type="Pfam" id="PF13577">
    <property type="entry name" value="SnoaL_4"/>
    <property type="match status" value="1"/>
</dbReference>
<dbReference type="Gene3D" id="3.10.450.50">
    <property type="match status" value="1"/>
</dbReference>
<evidence type="ECO:0000313" key="3">
    <source>
        <dbReference type="Proteomes" id="UP001324427"/>
    </source>
</evidence>
<keyword evidence="3" id="KW-1185">Reference proteome</keyword>
<accession>A0AAV9JFI8</accession>
<comment type="caution">
    <text evidence="2">The sequence shown here is derived from an EMBL/GenBank/DDBJ whole genome shotgun (WGS) entry which is preliminary data.</text>
</comment>
<name>A0AAV9JFI8_9PEZI</name>
<feature type="domain" description="SnoaL-like" evidence="1">
    <location>
        <begin position="7"/>
        <end position="140"/>
    </location>
</feature>
<evidence type="ECO:0000313" key="2">
    <source>
        <dbReference type="EMBL" id="KAK4544073.1"/>
    </source>
</evidence>
<protein>
    <recommendedName>
        <fullName evidence="1">SnoaL-like domain-containing protein</fullName>
    </recommendedName>
</protein>
<dbReference type="EMBL" id="JAVFHQ010000027">
    <property type="protein sequence ID" value="KAK4544073.1"/>
    <property type="molecule type" value="Genomic_DNA"/>
</dbReference>
<dbReference type="Proteomes" id="UP001324427">
    <property type="component" value="Unassembled WGS sequence"/>
</dbReference>
<sequence length="157" mass="17412">MAPNPLDYFAIQNTISRYCFALDSKDFDLLKQVFTEDVDSIYPFGRGQIQGVQNVAAAIKKRLTHITSQHALTTQHIVIAADGKSAQVTTYFTGVHFGKGKWEGQEVTAWGKYVDTLILFPEGKENVLPGSSGQWLVSKREVGFIKRLGEEGVMDGE</sequence>